<accession>A0A086SXE0</accession>
<dbReference type="GO" id="GO:0005576">
    <property type="term" value="C:extracellular region"/>
    <property type="evidence" value="ECO:0007669"/>
    <property type="project" value="TreeGrafter"/>
</dbReference>
<feature type="signal peptide" evidence="1">
    <location>
        <begin position="1"/>
        <end position="18"/>
    </location>
</feature>
<dbReference type="OrthoDB" id="2422134at2759"/>
<evidence type="ECO:0000256" key="1">
    <source>
        <dbReference type="SAM" id="SignalP"/>
    </source>
</evidence>
<dbReference type="Gene3D" id="1.20.1280.140">
    <property type="match status" value="1"/>
</dbReference>
<gene>
    <name evidence="2" type="ORF">ACRE_075130</name>
</gene>
<dbReference type="InterPro" id="IPR021054">
    <property type="entry name" value="Cell_wall_mannoprotein_1"/>
</dbReference>
<proteinExistence type="predicted"/>
<dbReference type="AlphaFoldDB" id="A0A086SXE0"/>
<dbReference type="Proteomes" id="UP000029964">
    <property type="component" value="Unassembled WGS sequence"/>
</dbReference>
<dbReference type="PANTHER" id="PTHR38123:SF1">
    <property type="entry name" value="HYDROPHOBIC SURFACE BINDING PROTEIN"/>
    <property type="match status" value="1"/>
</dbReference>
<comment type="caution">
    <text evidence="2">The sequence shown here is derived from an EMBL/GenBank/DDBJ whole genome shotgun (WGS) entry which is preliminary data.</text>
</comment>
<evidence type="ECO:0000313" key="3">
    <source>
        <dbReference type="Proteomes" id="UP000029964"/>
    </source>
</evidence>
<name>A0A086SXE0_HAPC1</name>
<reference evidence="3" key="1">
    <citation type="journal article" date="2014" name="Genome Announc.">
        <title>Genome sequence and annotation of Acremonium chrysogenum, producer of the beta-lactam antibiotic cephalosporin C.</title>
        <authorList>
            <person name="Terfehr D."/>
            <person name="Dahlmann T.A."/>
            <person name="Specht T."/>
            <person name="Zadra I."/>
            <person name="Kuernsteiner H."/>
            <person name="Kueck U."/>
        </authorList>
    </citation>
    <scope>NUCLEOTIDE SEQUENCE [LARGE SCALE GENOMIC DNA]</scope>
    <source>
        <strain evidence="3">ATCC 11550 / CBS 779.69 / DSM 880 / IAM 14645 / JCM 23072 / IMI 49137</strain>
    </source>
</reference>
<keyword evidence="3" id="KW-1185">Reference proteome</keyword>
<dbReference type="EMBL" id="JPKY01000115">
    <property type="protein sequence ID" value="KFH41772.1"/>
    <property type="molecule type" value="Genomic_DNA"/>
</dbReference>
<feature type="chain" id="PRO_5001815297" description="Cell wall galactomannoprotein" evidence="1">
    <location>
        <begin position="19"/>
        <end position="171"/>
    </location>
</feature>
<dbReference type="Pfam" id="PF12296">
    <property type="entry name" value="HsbA"/>
    <property type="match status" value="1"/>
</dbReference>
<keyword evidence="1" id="KW-0732">Signal</keyword>
<dbReference type="HOGENOM" id="CLU_091392_0_1_1"/>
<evidence type="ECO:0008006" key="4">
    <source>
        <dbReference type="Google" id="ProtNLM"/>
    </source>
</evidence>
<dbReference type="PANTHER" id="PTHR38123">
    <property type="entry name" value="CELL WALL SERINE-THREONINE-RICH GALACTOMANNOPROTEIN MP1 (AFU_ORTHOLOGUE AFUA_4G03240)"/>
    <property type="match status" value="1"/>
</dbReference>
<evidence type="ECO:0000313" key="2">
    <source>
        <dbReference type="EMBL" id="KFH41772.1"/>
    </source>
</evidence>
<sequence>MRLSLLPTLAALAATVLADGAAIVSAIDAIDKSTVALGNGITSWNGKLLGALPIVGSSTKLLIDVKKGTKTAEQSEPLTSDEAFQVAFATINLAADVNVTLGAIIDAKPKFDKVLLSPVILGNLKIQQGATEDFSGAVIDKVPAELQDIAKQLVGGIADSFDQAIEAYKLF</sequence>
<organism evidence="2 3">
    <name type="scientific">Hapsidospora chrysogenum (strain ATCC 11550 / CBS 779.69 / DSM 880 / IAM 14645 / JCM 23072 / IMI 49137)</name>
    <name type="common">Acremonium chrysogenum</name>
    <dbReference type="NCBI Taxonomy" id="857340"/>
    <lineage>
        <taxon>Eukaryota</taxon>
        <taxon>Fungi</taxon>
        <taxon>Dikarya</taxon>
        <taxon>Ascomycota</taxon>
        <taxon>Pezizomycotina</taxon>
        <taxon>Sordariomycetes</taxon>
        <taxon>Hypocreomycetidae</taxon>
        <taxon>Hypocreales</taxon>
        <taxon>Bionectriaceae</taxon>
        <taxon>Hapsidospora</taxon>
    </lineage>
</organism>
<protein>
    <recommendedName>
        <fullName evidence="4">Cell wall galactomannoprotein</fullName>
    </recommendedName>
</protein>